<evidence type="ECO:0000256" key="4">
    <source>
        <dbReference type="ARBA" id="ARBA00022989"/>
    </source>
</evidence>
<accession>A0A1U6JGJ7</accession>
<keyword evidence="9" id="KW-1185">Reference proteome</keyword>
<evidence type="ECO:0000256" key="5">
    <source>
        <dbReference type="ARBA" id="ARBA00023136"/>
    </source>
</evidence>
<dbReference type="OrthoDB" id="9782006at2"/>
<dbReference type="GO" id="GO:0005886">
    <property type="term" value="C:plasma membrane"/>
    <property type="evidence" value="ECO:0007669"/>
    <property type="project" value="UniProtKB-SubCell"/>
</dbReference>
<comment type="subcellular location">
    <subcellularLocation>
        <location evidence="1">Cell membrane</location>
        <topology evidence="1">Multi-pass membrane protein</topology>
    </subcellularLocation>
</comment>
<feature type="transmembrane region" description="Helical" evidence="6">
    <location>
        <begin position="623"/>
        <end position="641"/>
    </location>
</feature>
<feature type="transmembrane region" description="Helical" evidence="6">
    <location>
        <begin position="571"/>
        <end position="594"/>
    </location>
</feature>
<dbReference type="EMBL" id="LT799839">
    <property type="protein sequence ID" value="SLK19444.1"/>
    <property type="molecule type" value="Genomic_DNA"/>
</dbReference>
<feature type="transmembrane region" description="Helical" evidence="6">
    <location>
        <begin position="232"/>
        <end position="250"/>
    </location>
</feature>
<dbReference type="SUPFAM" id="SSF82866">
    <property type="entry name" value="Multidrug efflux transporter AcrB transmembrane domain"/>
    <property type="match status" value="2"/>
</dbReference>
<evidence type="ECO:0000256" key="6">
    <source>
        <dbReference type="SAM" id="Phobius"/>
    </source>
</evidence>
<feature type="transmembrane region" description="Helical" evidence="6">
    <location>
        <begin position="306"/>
        <end position="328"/>
    </location>
</feature>
<dbReference type="Pfam" id="PF03176">
    <property type="entry name" value="MMPL"/>
    <property type="match status" value="2"/>
</dbReference>
<dbReference type="Proteomes" id="UP000190476">
    <property type="component" value="Chromosome I"/>
</dbReference>
<evidence type="ECO:0000256" key="1">
    <source>
        <dbReference type="ARBA" id="ARBA00004651"/>
    </source>
</evidence>
<reference evidence="9" key="1">
    <citation type="submission" date="2017-03" db="EMBL/GenBank/DDBJ databases">
        <authorList>
            <person name="Falquet L."/>
            <person name="Falquet L."/>
        </authorList>
    </citation>
    <scope>NUCLEOTIDE SEQUENCE [LARGE SCALE GENOMIC DNA]</scope>
</reference>
<keyword evidence="5 6" id="KW-0472">Membrane</keyword>
<keyword evidence="3 6" id="KW-0812">Transmembrane</keyword>
<evidence type="ECO:0000313" key="8">
    <source>
        <dbReference type="EMBL" id="SLK19444.1"/>
    </source>
</evidence>
<dbReference type="InterPro" id="IPR050545">
    <property type="entry name" value="Mycobact_MmpL"/>
</dbReference>
<feature type="transmembrane region" description="Helical" evidence="6">
    <location>
        <begin position="653"/>
        <end position="676"/>
    </location>
</feature>
<feature type="domain" description="Membrane transport protein MMPL" evidence="7">
    <location>
        <begin position="123"/>
        <end position="332"/>
    </location>
</feature>
<feature type="transmembrane region" description="Helical" evidence="6">
    <location>
        <begin position="12"/>
        <end position="32"/>
    </location>
</feature>
<sequence length="697" mass="77043">MYKFGKFIGKNRIIVLIIAVLLTIPSIFGMVATKTNYDMLTYLPKDLESVEGQKIIDNSFGSSEIAMLVLENVKDYEVSDIVKEIEELDGVDSVIWLRDLVDLEIPKEMLPKDILDMVYRDECTLVPINLSESSADDKTLKAIGDIRSIAEEHTGKYHLSGIAPLLKDMIQVADHERGFYVLLAVILAVIVLILTSTSFIIPILFLLGIGFAVIYNMGTNYFLGEISYITKAIAAVLQLGVTMDFSIFLFHRYEEEREKGIDKLEAMAIAIANTASSVSGAAFTTIAGFLALVFMKLGLGKDIGIVMAKGVLFGIISTITILPSLIIISDPIINKFKHKEIIPKFDKLAKTVTKRPILFIIIAIIIAIPAIYGQQHTKVYYNVDRGLPQDMPSIVALNHLKETYDMQTTDFIGVKDDLSINEVNEMVSKIENVAGVTTVLAYTKVVGPMVPLDAIPDKDKEVFFGNGYQRIFVNSSYSNASDEVSKQLEEIDNIVKEYDEDGFITGEAPLTKDLITISDIDFENVNIISILVVFIIIAIVLQSISLPIILVAEIQLAIFINMGIPTYTHTVIPFVSSIVIGCIQLGSTVDYAILLTTRFKEELQYTTDKRKAMEKALSSSGKSIVTSAASFFAATIGVVFISKIDLISSLTSMMARGAIISMLVILFILPAILLVLEPVINKTTYNWKKTNNIQEEK</sequence>
<gene>
    <name evidence="8" type="ORF">CCH01_16700</name>
</gene>
<feature type="transmembrane region" description="Helical" evidence="6">
    <location>
        <begin position="527"/>
        <end position="550"/>
    </location>
</feature>
<evidence type="ECO:0000313" key="9">
    <source>
        <dbReference type="Proteomes" id="UP000190476"/>
    </source>
</evidence>
<organism evidence="8 9">
    <name type="scientific">Clostridium chauvoei JF4335</name>
    <dbReference type="NCBI Taxonomy" id="1351755"/>
    <lineage>
        <taxon>Bacteria</taxon>
        <taxon>Bacillati</taxon>
        <taxon>Bacillota</taxon>
        <taxon>Clostridia</taxon>
        <taxon>Eubacteriales</taxon>
        <taxon>Clostridiaceae</taxon>
        <taxon>Clostridium</taxon>
    </lineage>
</organism>
<evidence type="ECO:0000256" key="2">
    <source>
        <dbReference type="ARBA" id="ARBA00022475"/>
    </source>
</evidence>
<evidence type="ECO:0000256" key="3">
    <source>
        <dbReference type="ARBA" id="ARBA00022692"/>
    </source>
</evidence>
<dbReference type="InterPro" id="IPR004869">
    <property type="entry name" value="MMPL_dom"/>
</dbReference>
<dbReference type="RefSeq" id="WP_079481448.1">
    <property type="nucleotide sequence ID" value="NZ_CBML010000006.1"/>
</dbReference>
<feature type="domain" description="Membrane transport protein MMPL" evidence="7">
    <location>
        <begin position="470"/>
        <end position="676"/>
    </location>
</feature>
<name>A0A1U6JGJ7_9CLOT</name>
<proteinExistence type="predicted"/>
<dbReference type="Gene3D" id="1.20.1640.10">
    <property type="entry name" value="Multidrug efflux transporter AcrB transmembrane domain"/>
    <property type="match status" value="2"/>
</dbReference>
<protein>
    <submittedName>
        <fullName evidence="8">Putative MMPL domain protein</fullName>
    </submittedName>
</protein>
<dbReference type="GeneID" id="66301994"/>
<feature type="transmembrane region" description="Helical" evidence="6">
    <location>
        <begin position="357"/>
        <end position="373"/>
    </location>
</feature>
<feature type="transmembrane region" description="Helical" evidence="6">
    <location>
        <begin position="179"/>
        <end position="212"/>
    </location>
</feature>
<dbReference type="PANTHER" id="PTHR33406">
    <property type="entry name" value="MEMBRANE PROTEIN MJ1562-RELATED"/>
    <property type="match status" value="1"/>
</dbReference>
<keyword evidence="2" id="KW-1003">Cell membrane</keyword>
<dbReference type="AlphaFoldDB" id="A0A1U6JGJ7"/>
<dbReference type="STRING" id="1351755.CCH01_16700"/>
<evidence type="ECO:0000259" key="7">
    <source>
        <dbReference type="Pfam" id="PF03176"/>
    </source>
</evidence>
<dbReference type="PANTHER" id="PTHR33406:SF13">
    <property type="entry name" value="MEMBRANE PROTEIN YDFJ"/>
    <property type="match status" value="1"/>
</dbReference>
<keyword evidence="4 6" id="KW-1133">Transmembrane helix</keyword>
<feature type="transmembrane region" description="Helical" evidence="6">
    <location>
        <begin position="271"/>
        <end position="294"/>
    </location>
</feature>